<reference evidence="1 2" key="1">
    <citation type="submission" date="2023-01" db="EMBL/GenBank/DDBJ databases">
        <title>Analysis of 21 Apiospora genomes using comparative genomics revels a genus with tremendous synthesis potential of carbohydrate active enzymes and secondary metabolites.</title>
        <authorList>
            <person name="Sorensen T."/>
        </authorList>
    </citation>
    <scope>NUCLEOTIDE SEQUENCE [LARGE SCALE GENOMIC DNA]</scope>
    <source>
        <strain evidence="1 2">CBS 114990</strain>
    </source>
</reference>
<dbReference type="EMBL" id="JAQQWN010000002">
    <property type="protein sequence ID" value="KAK8093988.1"/>
    <property type="molecule type" value="Genomic_DNA"/>
</dbReference>
<evidence type="ECO:0008006" key="3">
    <source>
        <dbReference type="Google" id="ProtNLM"/>
    </source>
</evidence>
<sequence length="278" mass="30905">MADDAFLHGLLKDAARNFAAKAKETQEPNSSDPASQALLTQFLITTPDEETDHHRKQLLDQASCPGTMIAPTKNHSAFVPKKSNDRNLTTTTRAVTDNNSVGSKEEARYHDFAGFRYTDAVAIFSTHHLIFRGPRPSVNSHAYERLAVGAIVLNRGADKVLLVQRRGGVNDPLAGKWEMPSSLGLMANKIVATTGYHELMLPSGQLCRKYAFVVETGVWALLLDLERYLRCVWASEQNIAMGWCEGHKLEFTGKEERHLILRAFEEKEDVASVRAISN</sequence>
<dbReference type="Proteomes" id="UP001433268">
    <property type="component" value="Unassembled WGS sequence"/>
</dbReference>
<protein>
    <recommendedName>
        <fullName evidence="3">Nudix hydrolase domain-containing protein</fullName>
    </recommendedName>
</protein>
<keyword evidence="2" id="KW-1185">Reference proteome</keyword>
<proteinExistence type="predicted"/>
<dbReference type="SUPFAM" id="SSF55811">
    <property type="entry name" value="Nudix"/>
    <property type="match status" value="1"/>
</dbReference>
<accession>A0ABR1XBM5</accession>
<dbReference type="RefSeq" id="XP_066674761.1">
    <property type="nucleotide sequence ID" value="XM_066804988.1"/>
</dbReference>
<name>A0ABR1XBM5_9PEZI</name>
<dbReference type="InterPro" id="IPR015797">
    <property type="entry name" value="NUDIX_hydrolase-like_dom_sf"/>
</dbReference>
<gene>
    <name evidence="1" type="ORF">PG997_000673</name>
</gene>
<evidence type="ECO:0000313" key="2">
    <source>
        <dbReference type="Proteomes" id="UP001433268"/>
    </source>
</evidence>
<evidence type="ECO:0000313" key="1">
    <source>
        <dbReference type="EMBL" id="KAK8093988.1"/>
    </source>
</evidence>
<dbReference type="GeneID" id="92038048"/>
<organism evidence="1 2">
    <name type="scientific">Apiospora hydei</name>
    <dbReference type="NCBI Taxonomy" id="1337664"/>
    <lineage>
        <taxon>Eukaryota</taxon>
        <taxon>Fungi</taxon>
        <taxon>Dikarya</taxon>
        <taxon>Ascomycota</taxon>
        <taxon>Pezizomycotina</taxon>
        <taxon>Sordariomycetes</taxon>
        <taxon>Xylariomycetidae</taxon>
        <taxon>Amphisphaeriales</taxon>
        <taxon>Apiosporaceae</taxon>
        <taxon>Apiospora</taxon>
    </lineage>
</organism>
<comment type="caution">
    <text evidence="1">The sequence shown here is derived from an EMBL/GenBank/DDBJ whole genome shotgun (WGS) entry which is preliminary data.</text>
</comment>